<dbReference type="PANTHER" id="PTHR13017">
    <property type="entry name" value="5-FORMYLTETRAHYDROFOLATE CYCLO-LIGASE-RELATED"/>
    <property type="match status" value="1"/>
</dbReference>
<evidence type="ECO:0008006" key="3">
    <source>
        <dbReference type="Google" id="ProtNLM"/>
    </source>
</evidence>
<dbReference type="Gene3D" id="3.40.50.10420">
    <property type="entry name" value="NagB/RpiA/CoA transferase-like"/>
    <property type="match status" value="1"/>
</dbReference>
<dbReference type="SUPFAM" id="SSF100950">
    <property type="entry name" value="NagB/RpiA/CoA transferase-like"/>
    <property type="match status" value="1"/>
</dbReference>
<reference evidence="1" key="1">
    <citation type="submission" date="2023-08" db="EMBL/GenBank/DDBJ databases">
        <authorList>
            <person name="Chen Y."/>
            <person name="Shah S."/>
            <person name="Dougan E. K."/>
            <person name="Thang M."/>
            <person name="Chan C."/>
        </authorList>
    </citation>
    <scope>NUCLEOTIDE SEQUENCE</scope>
</reference>
<dbReference type="PANTHER" id="PTHR13017:SF0">
    <property type="entry name" value="METHENYLTETRAHYDROFOLATE SYNTHASE DOMAIN-CONTAINING PROTEIN"/>
    <property type="match status" value="1"/>
</dbReference>
<dbReference type="EMBL" id="CAUJNA010003295">
    <property type="protein sequence ID" value="CAJ1398314.1"/>
    <property type="molecule type" value="Genomic_DNA"/>
</dbReference>
<evidence type="ECO:0000313" key="1">
    <source>
        <dbReference type="EMBL" id="CAJ1398314.1"/>
    </source>
</evidence>
<comment type="caution">
    <text evidence="1">The sequence shown here is derived from an EMBL/GenBank/DDBJ whole genome shotgun (WGS) entry which is preliminary data.</text>
</comment>
<accession>A0AA36NA21</accession>
<dbReference type="InterPro" id="IPR002698">
    <property type="entry name" value="FTHF_cligase"/>
</dbReference>
<dbReference type="Pfam" id="PF01812">
    <property type="entry name" value="5-FTHF_cyc-lig"/>
    <property type="match status" value="1"/>
</dbReference>
<keyword evidence="2" id="KW-1185">Reference proteome</keyword>
<protein>
    <recommendedName>
        <fullName evidence="3">5-formyltetrahydrofolate cyclo-ligase</fullName>
    </recommendedName>
</protein>
<sequence length="246" mass="26614">MAAARKQTLRQRVWDSLENSDAVLFPRPCHGRIPNCPGSAAACQHLLQMPEIQVARVVKVHPSIGAAALRTALVMAGKTVLVPPYPGASYLYLLLHRDLCPNQRSLEWAGDKREYMKWARPLKLLEIPAVDVVIVATCVAAPNGVRLGKGKGYGEVEWGILTELGAAGASVPVYTLCHDLQLVGSEELPEELMESHDLPVDAIATPSGLVRCKRSAPKPSGVRWDLVGPDLEEDIGALRSPAALPW</sequence>
<dbReference type="GO" id="GO:0005737">
    <property type="term" value="C:cytoplasm"/>
    <property type="evidence" value="ECO:0007669"/>
    <property type="project" value="TreeGrafter"/>
</dbReference>
<name>A0AA36NA21_9DINO</name>
<evidence type="ECO:0000313" key="2">
    <source>
        <dbReference type="Proteomes" id="UP001178507"/>
    </source>
</evidence>
<dbReference type="InterPro" id="IPR037171">
    <property type="entry name" value="NagB/RpiA_transferase-like"/>
</dbReference>
<gene>
    <name evidence="1" type="ORF">EVOR1521_LOCUS22133</name>
</gene>
<proteinExistence type="predicted"/>
<organism evidence="1 2">
    <name type="scientific">Effrenium voratum</name>
    <dbReference type="NCBI Taxonomy" id="2562239"/>
    <lineage>
        <taxon>Eukaryota</taxon>
        <taxon>Sar</taxon>
        <taxon>Alveolata</taxon>
        <taxon>Dinophyceae</taxon>
        <taxon>Suessiales</taxon>
        <taxon>Symbiodiniaceae</taxon>
        <taxon>Effrenium</taxon>
    </lineage>
</organism>
<dbReference type="InterPro" id="IPR024185">
    <property type="entry name" value="FTHF_cligase-like_sf"/>
</dbReference>
<dbReference type="AlphaFoldDB" id="A0AA36NA21"/>
<dbReference type="Proteomes" id="UP001178507">
    <property type="component" value="Unassembled WGS sequence"/>
</dbReference>